<evidence type="ECO:0000259" key="5">
    <source>
        <dbReference type="Pfam" id="PF00389"/>
    </source>
</evidence>
<keyword evidence="3" id="KW-0520">NAD</keyword>
<dbReference type="EMBL" id="JACOPO010000001">
    <property type="protein sequence ID" value="MBC5721683.1"/>
    <property type="molecule type" value="Genomic_DNA"/>
</dbReference>
<evidence type="ECO:0000259" key="6">
    <source>
        <dbReference type="Pfam" id="PF02826"/>
    </source>
</evidence>
<dbReference type="InterPro" id="IPR006139">
    <property type="entry name" value="D-isomer_2_OHA_DH_cat_dom"/>
</dbReference>
<dbReference type="SUPFAM" id="SSF51735">
    <property type="entry name" value="NAD(P)-binding Rossmann-fold domains"/>
    <property type="match status" value="1"/>
</dbReference>
<dbReference type="InterPro" id="IPR029753">
    <property type="entry name" value="D-isomer_DH_CS"/>
</dbReference>
<evidence type="ECO:0000256" key="1">
    <source>
        <dbReference type="ARBA" id="ARBA00005854"/>
    </source>
</evidence>
<keyword evidence="2 4" id="KW-0560">Oxidoreductase</keyword>
<name>A0A8J6J8M7_9FIRM</name>
<feature type="domain" description="D-isomer specific 2-hydroxyacid dehydrogenase catalytic" evidence="5">
    <location>
        <begin position="5"/>
        <end position="312"/>
    </location>
</feature>
<dbReference type="AlphaFoldDB" id="A0A8J6J8M7"/>
<reference evidence="7" key="1">
    <citation type="submission" date="2020-08" db="EMBL/GenBank/DDBJ databases">
        <title>Genome public.</title>
        <authorList>
            <person name="Liu C."/>
            <person name="Sun Q."/>
        </authorList>
    </citation>
    <scope>NUCLEOTIDE SEQUENCE</scope>
    <source>
        <strain evidence="7">NSJ-23</strain>
    </source>
</reference>
<dbReference type="Pfam" id="PF02826">
    <property type="entry name" value="2-Hacid_dh_C"/>
    <property type="match status" value="1"/>
</dbReference>
<dbReference type="Gene3D" id="3.40.50.720">
    <property type="entry name" value="NAD(P)-binding Rossmann-like Domain"/>
    <property type="match status" value="2"/>
</dbReference>
<sequence>MTHRVLISETVAQEGIDYLEEHGYQVKRGHGIDHLSLLEDIQDCDAVLVRVAIIDQEIIEKNPQLKVIAKHGAGYDNIDVGAAEKQGVRVVFAPNANSLSVAEHTMALLLACAKKIPYFSREYANGNPQVRDLYPNDEIHGKCLGLLGLGRIGMAVANMAIHGFGMRVIAYDPFLAENRDIGEVKLVHNRDELLAQADYVSVHIPATPENIKSISNHEFQIMKPTAVLINAARGKIVDETALERAIRNKEIAGAGLDVSDPEPAVPDNPLFHMDEVIMTPHCAGTTHEAMVRMVLDAAKGIDEVFSGREPTYKII</sequence>
<dbReference type="FunFam" id="3.40.50.720:FF:000203">
    <property type="entry name" value="D-3-phosphoglycerate dehydrogenase (SerA)"/>
    <property type="match status" value="1"/>
</dbReference>
<accession>A0A8J6J8M7</accession>
<evidence type="ECO:0000256" key="2">
    <source>
        <dbReference type="ARBA" id="ARBA00023002"/>
    </source>
</evidence>
<dbReference type="Pfam" id="PF00389">
    <property type="entry name" value="2-Hacid_dh"/>
    <property type="match status" value="1"/>
</dbReference>
<evidence type="ECO:0000313" key="7">
    <source>
        <dbReference type="EMBL" id="MBC5721683.1"/>
    </source>
</evidence>
<evidence type="ECO:0000256" key="3">
    <source>
        <dbReference type="ARBA" id="ARBA00023027"/>
    </source>
</evidence>
<dbReference type="Proteomes" id="UP000628736">
    <property type="component" value="Unassembled WGS sequence"/>
</dbReference>
<comment type="similarity">
    <text evidence="1 4">Belongs to the D-isomer specific 2-hydroxyacid dehydrogenase family.</text>
</comment>
<dbReference type="RefSeq" id="WP_186852057.1">
    <property type="nucleotide sequence ID" value="NZ_JACOPO010000001.1"/>
</dbReference>
<evidence type="ECO:0000313" key="8">
    <source>
        <dbReference type="Proteomes" id="UP000628736"/>
    </source>
</evidence>
<protein>
    <submittedName>
        <fullName evidence="7">Hydroxyacid dehydrogenase</fullName>
    </submittedName>
</protein>
<gene>
    <name evidence="7" type="ORF">H8S11_02445</name>
</gene>
<dbReference type="InterPro" id="IPR006140">
    <property type="entry name" value="D-isomer_DH_NAD-bd"/>
</dbReference>
<dbReference type="PROSITE" id="PS00671">
    <property type="entry name" value="D_2_HYDROXYACID_DH_3"/>
    <property type="match status" value="1"/>
</dbReference>
<organism evidence="7 8">
    <name type="scientific">Flintibacter hominis</name>
    <dbReference type="NCBI Taxonomy" id="2763048"/>
    <lineage>
        <taxon>Bacteria</taxon>
        <taxon>Bacillati</taxon>
        <taxon>Bacillota</taxon>
        <taxon>Clostridia</taxon>
        <taxon>Eubacteriales</taxon>
        <taxon>Flintibacter</taxon>
    </lineage>
</organism>
<keyword evidence="8" id="KW-1185">Reference proteome</keyword>
<comment type="caution">
    <text evidence="7">The sequence shown here is derived from an EMBL/GenBank/DDBJ whole genome shotgun (WGS) entry which is preliminary data.</text>
</comment>
<proteinExistence type="inferred from homology"/>
<dbReference type="PANTHER" id="PTHR42789:SF1">
    <property type="entry name" value="D-ISOMER SPECIFIC 2-HYDROXYACID DEHYDROGENASE FAMILY PROTEIN (AFU_ORTHOLOGUE AFUA_6G10090)"/>
    <property type="match status" value="1"/>
</dbReference>
<dbReference type="InterPro" id="IPR050857">
    <property type="entry name" value="D-2-hydroxyacid_DH"/>
</dbReference>
<dbReference type="SUPFAM" id="SSF52283">
    <property type="entry name" value="Formate/glycerate dehydrogenase catalytic domain-like"/>
    <property type="match status" value="1"/>
</dbReference>
<dbReference type="GO" id="GO:0051287">
    <property type="term" value="F:NAD binding"/>
    <property type="evidence" value="ECO:0007669"/>
    <property type="project" value="InterPro"/>
</dbReference>
<dbReference type="InterPro" id="IPR036291">
    <property type="entry name" value="NAD(P)-bd_dom_sf"/>
</dbReference>
<feature type="domain" description="D-isomer specific 2-hydroxyacid dehydrogenase NAD-binding" evidence="6">
    <location>
        <begin position="106"/>
        <end position="283"/>
    </location>
</feature>
<evidence type="ECO:0000256" key="4">
    <source>
        <dbReference type="RuleBase" id="RU003719"/>
    </source>
</evidence>
<dbReference type="CDD" id="cd12173">
    <property type="entry name" value="PGDH_4"/>
    <property type="match status" value="1"/>
</dbReference>
<dbReference type="PANTHER" id="PTHR42789">
    <property type="entry name" value="D-ISOMER SPECIFIC 2-HYDROXYACID DEHYDROGENASE FAMILY PROTEIN (AFU_ORTHOLOGUE AFUA_6G10090)"/>
    <property type="match status" value="1"/>
</dbReference>
<dbReference type="GO" id="GO:0016616">
    <property type="term" value="F:oxidoreductase activity, acting on the CH-OH group of donors, NAD or NADP as acceptor"/>
    <property type="evidence" value="ECO:0007669"/>
    <property type="project" value="InterPro"/>
</dbReference>